<dbReference type="PANTHER" id="PTHR33376:SF4">
    <property type="entry name" value="SIALIC ACID-BINDING PERIPLASMIC PROTEIN SIAP"/>
    <property type="match status" value="1"/>
</dbReference>
<gene>
    <name evidence="6" type="ORF">GCM10009422_25680</name>
</gene>
<comment type="subcellular location">
    <subcellularLocation>
        <location evidence="1">Cell envelope</location>
    </subcellularLocation>
</comment>
<dbReference type="Proteomes" id="UP001501352">
    <property type="component" value="Unassembled WGS sequence"/>
</dbReference>
<dbReference type="NCBIfam" id="TIGR00787">
    <property type="entry name" value="dctP"/>
    <property type="match status" value="1"/>
</dbReference>
<evidence type="ECO:0000256" key="4">
    <source>
        <dbReference type="ARBA" id="ARBA00022729"/>
    </source>
</evidence>
<evidence type="ECO:0000313" key="7">
    <source>
        <dbReference type="Proteomes" id="UP001501352"/>
    </source>
</evidence>
<dbReference type="RefSeq" id="WP_343794381.1">
    <property type="nucleotide sequence ID" value="NZ_BAAAGA010000006.1"/>
</dbReference>
<evidence type="ECO:0000256" key="3">
    <source>
        <dbReference type="ARBA" id="ARBA00022448"/>
    </source>
</evidence>
<keyword evidence="4 5" id="KW-0732">Signal</keyword>
<name>A0ABN1H3M3_9CAUL</name>
<dbReference type="CDD" id="cd13603">
    <property type="entry name" value="PBP2_TRAP_Siap_TeaA_like"/>
    <property type="match status" value="1"/>
</dbReference>
<feature type="chain" id="PRO_5045625843" evidence="5">
    <location>
        <begin position="22"/>
        <end position="336"/>
    </location>
</feature>
<organism evidence="6 7">
    <name type="scientific">Brevundimonas kwangchunensis</name>
    <dbReference type="NCBI Taxonomy" id="322163"/>
    <lineage>
        <taxon>Bacteria</taxon>
        <taxon>Pseudomonadati</taxon>
        <taxon>Pseudomonadota</taxon>
        <taxon>Alphaproteobacteria</taxon>
        <taxon>Caulobacterales</taxon>
        <taxon>Caulobacteraceae</taxon>
        <taxon>Brevundimonas</taxon>
    </lineage>
</organism>
<evidence type="ECO:0000256" key="1">
    <source>
        <dbReference type="ARBA" id="ARBA00004196"/>
    </source>
</evidence>
<dbReference type="PANTHER" id="PTHR33376">
    <property type="match status" value="1"/>
</dbReference>
<dbReference type="PROSITE" id="PS51257">
    <property type="entry name" value="PROKAR_LIPOPROTEIN"/>
    <property type="match status" value="1"/>
</dbReference>
<dbReference type="Pfam" id="PF03480">
    <property type="entry name" value="DctP"/>
    <property type="match status" value="1"/>
</dbReference>
<evidence type="ECO:0000256" key="2">
    <source>
        <dbReference type="ARBA" id="ARBA00009023"/>
    </source>
</evidence>
<sequence length="336" mass="36951">MIQLNRRAMLAGALAAPGALAACGKGPDAEIVWRLGTNLPITHPLSARMKEAAGRIYEQSGHRLFIEVYPSAQLGTDADMLAQVRAGAIQMLSISGLIMSILVPQTALSGIGFAFQDRTQLFNAMDGTLGTKIKDALAGHHLIATPKVFESGFRQITTSSRPINSPADLRGMKIRVPLGSLWTSMFRSFGAAPTSINFSEVYSALQTRVVEGQENPLAVVDTGKLYEVQRYCALTNHMWDGFWLLQNEKALNKLPGDLRDLVQIEFANAADLQRADLAVLAETLPQKMQAEGLTLNTPDRELFRQHLRNEGFYSHWRSELGEDSWRVLENYVGALA</sequence>
<evidence type="ECO:0000256" key="5">
    <source>
        <dbReference type="SAM" id="SignalP"/>
    </source>
</evidence>
<dbReference type="EMBL" id="BAAAGA010000006">
    <property type="protein sequence ID" value="GAA0627556.1"/>
    <property type="molecule type" value="Genomic_DNA"/>
</dbReference>
<proteinExistence type="inferred from homology"/>
<comment type="caution">
    <text evidence="6">The sequence shown here is derived from an EMBL/GenBank/DDBJ whole genome shotgun (WGS) entry which is preliminary data.</text>
</comment>
<protein>
    <submittedName>
        <fullName evidence="6">TRAP transporter substrate-binding protein</fullName>
    </submittedName>
</protein>
<accession>A0ABN1H3M3</accession>
<evidence type="ECO:0000313" key="6">
    <source>
        <dbReference type="EMBL" id="GAA0627556.1"/>
    </source>
</evidence>
<dbReference type="InterPro" id="IPR018389">
    <property type="entry name" value="DctP_fam"/>
</dbReference>
<keyword evidence="7" id="KW-1185">Reference proteome</keyword>
<feature type="signal peptide" evidence="5">
    <location>
        <begin position="1"/>
        <end position="21"/>
    </location>
</feature>
<comment type="similarity">
    <text evidence="2">Belongs to the bacterial solute-binding protein 7 family.</text>
</comment>
<dbReference type="NCBIfam" id="NF037995">
    <property type="entry name" value="TRAP_S1"/>
    <property type="match status" value="1"/>
</dbReference>
<dbReference type="InterPro" id="IPR004682">
    <property type="entry name" value="TRAP_DctP"/>
</dbReference>
<keyword evidence="3" id="KW-0813">Transport</keyword>
<dbReference type="Gene3D" id="3.40.190.170">
    <property type="entry name" value="Bacterial extracellular solute-binding protein, family 7"/>
    <property type="match status" value="1"/>
</dbReference>
<reference evidence="6 7" key="1">
    <citation type="journal article" date="2019" name="Int. J. Syst. Evol. Microbiol.">
        <title>The Global Catalogue of Microorganisms (GCM) 10K type strain sequencing project: providing services to taxonomists for standard genome sequencing and annotation.</title>
        <authorList>
            <consortium name="The Broad Institute Genomics Platform"/>
            <consortium name="The Broad Institute Genome Sequencing Center for Infectious Disease"/>
            <person name="Wu L."/>
            <person name="Ma J."/>
        </authorList>
    </citation>
    <scope>NUCLEOTIDE SEQUENCE [LARGE SCALE GENOMIC DNA]</scope>
    <source>
        <strain evidence="6 7">JCM 12928</strain>
    </source>
</reference>
<dbReference type="InterPro" id="IPR038404">
    <property type="entry name" value="TRAP_DctP_sf"/>
</dbReference>